<gene>
    <name evidence="8" type="ORF">EV186_104573</name>
</gene>
<dbReference type="EMBL" id="SNXZ01000004">
    <property type="protein sequence ID" value="TDP96585.1"/>
    <property type="molecule type" value="Genomic_DNA"/>
</dbReference>
<evidence type="ECO:0000256" key="3">
    <source>
        <dbReference type="ARBA" id="ARBA00022741"/>
    </source>
</evidence>
<keyword evidence="2 6" id="KW-0808">Transferase</keyword>
<comment type="caution">
    <text evidence="8">The sequence shown here is derived from an EMBL/GenBank/DDBJ whole genome shotgun (WGS) entry which is preliminary data.</text>
</comment>
<dbReference type="PANTHER" id="PTHR46566">
    <property type="entry name" value="1-PHOSPHOFRUCTOKINASE-RELATED"/>
    <property type="match status" value="1"/>
</dbReference>
<evidence type="ECO:0000256" key="5">
    <source>
        <dbReference type="ARBA" id="ARBA00022840"/>
    </source>
</evidence>
<organism evidence="8 9">
    <name type="scientific">Labedaea rhizosphaerae</name>
    <dbReference type="NCBI Taxonomy" id="598644"/>
    <lineage>
        <taxon>Bacteria</taxon>
        <taxon>Bacillati</taxon>
        <taxon>Actinomycetota</taxon>
        <taxon>Actinomycetes</taxon>
        <taxon>Pseudonocardiales</taxon>
        <taxon>Pseudonocardiaceae</taxon>
        <taxon>Labedaea</taxon>
    </lineage>
</organism>
<evidence type="ECO:0000256" key="4">
    <source>
        <dbReference type="ARBA" id="ARBA00022777"/>
    </source>
</evidence>
<dbReference type="PANTHER" id="PTHR46566:SF5">
    <property type="entry name" value="1-PHOSPHOFRUCTOKINASE"/>
    <property type="match status" value="1"/>
</dbReference>
<dbReference type="GO" id="GO:0005829">
    <property type="term" value="C:cytosol"/>
    <property type="evidence" value="ECO:0007669"/>
    <property type="project" value="TreeGrafter"/>
</dbReference>
<dbReference type="PIRSF" id="PIRSF000535">
    <property type="entry name" value="1PFK/6PFK/LacC"/>
    <property type="match status" value="1"/>
</dbReference>
<evidence type="ECO:0000313" key="9">
    <source>
        <dbReference type="Proteomes" id="UP000295444"/>
    </source>
</evidence>
<dbReference type="Gene3D" id="3.40.1190.20">
    <property type="match status" value="1"/>
</dbReference>
<proteinExistence type="inferred from homology"/>
<dbReference type="InterPro" id="IPR011611">
    <property type="entry name" value="PfkB_dom"/>
</dbReference>
<accession>A0A4R6SCC1</accession>
<dbReference type="AlphaFoldDB" id="A0A4R6SCC1"/>
<dbReference type="InterPro" id="IPR017583">
    <property type="entry name" value="Tagatose/fructose_Pkinase"/>
</dbReference>
<feature type="domain" description="Carbohydrate kinase PfkB" evidence="7">
    <location>
        <begin position="12"/>
        <end position="287"/>
    </location>
</feature>
<dbReference type="Proteomes" id="UP000295444">
    <property type="component" value="Unassembled WGS sequence"/>
</dbReference>
<keyword evidence="3" id="KW-0547">Nucleotide-binding</keyword>
<evidence type="ECO:0000313" key="8">
    <source>
        <dbReference type="EMBL" id="TDP96585.1"/>
    </source>
</evidence>
<dbReference type="CDD" id="cd01164">
    <property type="entry name" value="FruK_PfkB_like"/>
    <property type="match status" value="1"/>
</dbReference>
<evidence type="ECO:0000256" key="1">
    <source>
        <dbReference type="ARBA" id="ARBA00010688"/>
    </source>
</evidence>
<keyword evidence="9" id="KW-1185">Reference proteome</keyword>
<reference evidence="8 9" key="1">
    <citation type="submission" date="2019-03" db="EMBL/GenBank/DDBJ databases">
        <title>Genomic Encyclopedia of Type Strains, Phase IV (KMG-IV): sequencing the most valuable type-strain genomes for metagenomic binning, comparative biology and taxonomic classification.</title>
        <authorList>
            <person name="Goeker M."/>
        </authorList>
    </citation>
    <scope>NUCLEOTIDE SEQUENCE [LARGE SCALE GENOMIC DNA]</scope>
    <source>
        <strain evidence="8 9">DSM 45361</strain>
    </source>
</reference>
<comment type="similarity">
    <text evidence="1">Belongs to the carbohydrate kinase PfkB family.</text>
</comment>
<evidence type="ECO:0000256" key="2">
    <source>
        <dbReference type="ARBA" id="ARBA00022679"/>
    </source>
</evidence>
<keyword evidence="5" id="KW-0067">ATP-binding</keyword>
<dbReference type="NCBIfam" id="TIGR03168">
    <property type="entry name" value="1-PFK"/>
    <property type="match status" value="1"/>
</dbReference>
<keyword evidence="4 8" id="KW-0418">Kinase</keyword>
<evidence type="ECO:0000256" key="6">
    <source>
        <dbReference type="PIRNR" id="PIRNR000535"/>
    </source>
</evidence>
<evidence type="ECO:0000259" key="7">
    <source>
        <dbReference type="Pfam" id="PF00294"/>
    </source>
</evidence>
<name>A0A4R6SCC1_LABRH</name>
<sequence length="316" mass="32192">MIVTVTPNPALDVSYQVDRLRPGHTHRIGTVHERAGGKGFNVSRVLTDLGRDTIAIGPVGGVLGDSVRADLDDAGIRHALLPVSAPTRMTITVVATSAPEGEEATLFTEPGGPVADDDWRRLHDLVQSHLETAKVLVCSGSLPPGAPVDCYADLVRLGHAHAIPVLVDAGGPALRQACAAGADVVKPNAAELAEAVGGDDPVAGAELLRAEGAGAVVVSLGVDGMIAVTGDGRWRAEPPYAVAGNPTGAGDAAVAALATGLAEAQPWPQRLRAAVAWSSAAVAAPVAGSVDQTVLADVRDQVRLTNLDLTEPARPT</sequence>
<dbReference type="GO" id="GO:0008443">
    <property type="term" value="F:phosphofructokinase activity"/>
    <property type="evidence" value="ECO:0007669"/>
    <property type="project" value="TreeGrafter"/>
</dbReference>
<dbReference type="SUPFAM" id="SSF53613">
    <property type="entry name" value="Ribokinase-like"/>
    <property type="match status" value="1"/>
</dbReference>
<dbReference type="InterPro" id="IPR029056">
    <property type="entry name" value="Ribokinase-like"/>
</dbReference>
<dbReference type="RefSeq" id="WP_133851916.1">
    <property type="nucleotide sequence ID" value="NZ_SNXZ01000004.1"/>
</dbReference>
<dbReference type="PROSITE" id="PS00584">
    <property type="entry name" value="PFKB_KINASES_2"/>
    <property type="match status" value="1"/>
</dbReference>
<dbReference type="PROSITE" id="PS00583">
    <property type="entry name" value="PFKB_KINASES_1"/>
    <property type="match status" value="1"/>
</dbReference>
<dbReference type="OrthoDB" id="9801219at2"/>
<dbReference type="GO" id="GO:0005524">
    <property type="term" value="F:ATP binding"/>
    <property type="evidence" value="ECO:0007669"/>
    <property type="project" value="UniProtKB-KW"/>
</dbReference>
<protein>
    <submittedName>
        <fullName evidence="8">Tagatose 6-phosphate kinase</fullName>
    </submittedName>
</protein>
<dbReference type="InterPro" id="IPR002173">
    <property type="entry name" value="Carboh/pur_kinase_PfkB_CS"/>
</dbReference>
<dbReference type="Pfam" id="PF00294">
    <property type="entry name" value="PfkB"/>
    <property type="match status" value="1"/>
</dbReference>